<gene>
    <name evidence="1" type="ORF">SAMN05446037_1004215</name>
</gene>
<dbReference type="AlphaFoldDB" id="A0A239BZE2"/>
<proteinExistence type="predicted"/>
<dbReference type="EMBL" id="FZOJ01000004">
    <property type="protein sequence ID" value="SNS13012.1"/>
    <property type="molecule type" value="Genomic_DNA"/>
</dbReference>
<evidence type="ECO:0000313" key="1">
    <source>
        <dbReference type="EMBL" id="SNS13012.1"/>
    </source>
</evidence>
<keyword evidence="2" id="KW-1185">Reference proteome</keyword>
<protein>
    <submittedName>
        <fullName evidence="1">Uncharacterized protein</fullName>
    </submittedName>
</protein>
<dbReference type="Proteomes" id="UP000198304">
    <property type="component" value="Unassembled WGS sequence"/>
</dbReference>
<organism evidence="1 2">
    <name type="scientific">Anaerovirgula multivorans</name>
    <dbReference type="NCBI Taxonomy" id="312168"/>
    <lineage>
        <taxon>Bacteria</taxon>
        <taxon>Bacillati</taxon>
        <taxon>Bacillota</taxon>
        <taxon>Clostridia</taxon>
        <taxon>Peptostreptococcales</taxon>
        <taxon>Natronincolaceae</taxon>
        <taxon>Anaerovirgula</taxon>
    </lineage>
</organism>
<sequence>MSIGKMVYTLLLFVPKADKIYYGALESAEPTGQHITEV</sequence>
<reference evidence="1 2" key="1">
    <citation type="submission" date="2017-06" db="EMBL/GenBank/DDBJ databases">
        <authorList>
            <person name="Kim H.J."/>
            <person name="Triplett B.A."/>
        </authorList>
    </citation>
    <scope>NUCLEOTIDE SEQUENCE [LARGE SCALE GENOMIC DNA]</scope>
    <source>
        <strain evidence="1 2">SCA</strain>
    </source>
</reference>
<accession>A0A239BZE2</accession>
<evidence type="ECO:0000313" key="2">
    <source>
        <dbReference type="Proteomes" id="UP000198304"/>
    </source>
</evidence>
<name>A0A239BZE2_9FIRM</name>